<feature type="domain" description="SMP" evidence="4">
    <location>
        <begin position="197"/>
        <end position="256"/>
    </location>
</feature>
<dbReference type="OrthoDB" id="2014755at2759"/>
<dbReference type="EnsemblPlants" id="Pp3c6_200V3.1">
    <property type="protein sequence ID" value="Pp3c6_200V3.1"/>
    <property type="gene ID" value="Pp3c6_200"/>
</dbReference>
<dbReference type="EnsemblPlants" id="Pp3c6_200V3.4">
    <property type="protein sequence ID" value="Pp3c6_200V3.4"/>
    <property type="gene ID" value="Pp3c6_200"/>
</dbReference>
<dbReference type="Gramene" id="Pp3c6_200V3.3">
    <property type="protein sequence ID" value="Pp3c6_200V3.3"/>
    <property type="gene ID" value="Pp3c6_200"/>
</dbReference>
<dbReference type="PANTHER" id="PTHR31174">
    <property type="entry name" value="SEED MATURATION FAMILY PROTEIN"/>
    <property type="match status" value="1"/>
</dbReference>
<dbReference type="Gramene" id="Pp3c6_200V3.4">
    <property type="protein sequence ID" value="Pp3c6_200V3.4"/>
    <property type="gene ID" value="Pp3c6_200"/>
</dbReference>
<reference evidence="6" key="3">
    <citation type="submission" date="2020-12" db="UniProtKB">
        <authorList>
            <consortium name="EnsemblPlants"/>
        </authorList>
    </citation>
    <scope>IDENTIFICATION</scope>
</reference>
<evidence type="ECO:0000313" key="5">
    <source>
        <dbReference type="EMBL" id="PNR51937.1"/>
    </source>
</evidence>
<dbReference type="InterPro" id="IPR042971">
    <property type="entry name" value="LEA_SMP"/>
</dbReference>
<feature type="region of interest" description="Disordered" evidence="3">
    <location>
        <begin position="260"/>
        <end position="319"/>
    </location>
</feature>
<evidence type="ECO:0000313" key="6">
    <source>
        <dbReference type="EnsemblPlants" id="Pp3c6_200V3.1"/>
    </source>
</evidence>
<dbReference type="Gramene" id="Pp3c6_200V3.1">
    <property type="protein sequence ID" value="Pp3c6_200V3.1"/>
    <property type="gene ID" value="Pp3c6_200"/>
</dbReference>
<dbReference type="InterPro" id="IPR007011">
    <property type="entry name" value="LEA_SMP_dom"/>
</dbReference>
<dbReference type="RefSeq" id="XP_024378322.1">
    <property type="nucleotide sequence ID" value="XM_024522554.2"/>
</dbReference>
<evidence type="ECO:0000313" key="7">
    <source>
        <dbReference type="Proteomes" id="UP000006727"/>
    </source>
</evidence>
<reference evidence="5 7" key="2">
    <citation type="journal article" date="2018" name="Plant J.">
        <title>The Physcomitrella patens chromosome-scale assembly reveals moss genome structure and evolution.</title>
        <authorList>
            <person name="Lang D."/>
            <person name="Ullrich K.K."/>
            <person name="Murat F."/>
            <person name="Fuchs J."/>
            <person name="Jenkins J."/>
            <person name="Haas F.B."/>
            <person name="Piednoel M."/>
            <person name="Gundlach H."/>
            <person name="Van Bel M."/>
            <person name="Meyberg R."/>
            <person name="Vives C."/>
            <person name="Morata J."/>
            <person name="Symeonidi A."/>
            <person name="Hiss M."/>
            <person name="Muchero W."/>
            <person name="Kamisugi Y."/>
            <person name="Saleh O."/>
            <person name="Blanc G."/>
            <person name="Decker E.L."/>
            <person name="van Gessel N."/>
            <person name="Grimwood J."/>
            <person name="Hayes R.D."/>
            <person name="Graham S.W."/>
            <person name="Gunter L.E."/>
            <person name="McDaniel S.F."/>
            <person name="Hoernstein S.N.W."/>
            <person name="Larsson A."/>
            <person name="Li F.W."/>
            <person name="Perroud P.F."/>
            <person name="Phillips J."/>
            <person name="Ranjan P."/>
            <person name="Rokshar D.S."/>
            <person name="Rothfels C.J."/>
            <person name="Schneider L."/>
            <person name="Shu S."/>
            <person name="Stevenson D.W."/>
            <person name="Thummler F."/>
            <person name="Tillich M."/>
            <person name="Villarreal Aguilar J.C."/>
            <person name="Widiez T."/>
            <person name="Wong G.K."/>
            <person name="Wymore A."/>
            <person name="Zhang Y."/>
            <person name="Zimmer A.D."/>
            <person name="Quatrano R.S."/>
            <person name="Mayer K.F.X."/>
            <person name="Goodstein D."/>
            <person name="Casacuberta J.M."/>
            <person name="Vandepoele K."/>
            <person name="Reski R."/>
            <person name="Cuming A.C."/>
            <person name="Tuskan G.A."/>
            <person name="Maumus F."/>
            <person name="Salse J."/>
            <person name="Schmutz J."/>
            <person name="Rensing S.A."/>
        </authorList>
    </citation>
    <scope>NUCLEOTIDE SEQUENCE [LARGE SCALE GENOMIC DNA]</scope>
    <source>
        <strain evidence="6 7">cv. Gransden 2004</strain>
    </source>
</reference>
<dbReference type="AlphaFoldDB" id="A0A2K1KDS9"/>
<dbReference type="GeneID" id="112283619"/>
<dbReference type="OMA" id="QVIGQYV"/>
<gene>
    <name evidence="6" type="primary">LOC112283619</name>
    <name evidence="5" type="ORF">PHYPA_008311</name>
</gene>
<feature type="compositionally biased region" description="Basic and acidic residues" evidence="3">
    <location>
        <begin position="310"/>
        <end position="319"/>
    </location>
</feature>
<reference evidence="5 7" key="1">
    <citation type="journal article" date="2008" name="Science">
        <title>The Physcomitrella genome reveals evolutionary insights into the conquest of land by plants.</title>
        <authorList>
            <person name="Rensing S."/>
            <person name="Lang D."/>
            <person name="Zimmer A."/>
            <person name="Terry A."/>
            <person name="Salamov A."/>
            <person name="Shapiro H."/>
            <person name="Nishiyama T."/>
            <person name="Perroud P.-F."/>
            <person name="Lindquist E."/>
            <person name="Kamisugi Y."/>
            <person name="Tanahashi T."/>
            <person name="Sakakibara K."/>
            <person name="Fujita T."/>
            <person name="Oishi K."/>
            <person name="Shin-I T."/>
            <person name="Kuroki Y."/>
            <person name="Toyoda A."/>
            <person name="Suzuki Y."/>
            <person name="Hashimoto A."/>
            <person name="Yamaguchi K."/>
            <person name="Sugano A."/>
            <person name="Kohara Y."/>
            <person name="Fujiyama A."/>
            <person name="Anterola A."/>
            <person name="Aoki S."/>
            <person name="Ashton N."/>
            <person name="Barbazuk W.B."/>
            <person name="Barker E."/>
            <person name="Bennetzen J."/>
            <person name="Bezanilla M."/>
            <person name="Blankenship R."/>
            <person name="Cho S.H."/>
            <person name="Dutcher S."/>
            <person name="Estelle M."/>
            <person name="Fawcett J.A."/>
            <person name="Gundlach H."/>
            <person name="Hanada K."/>
            <person name="Heyl A."/>
            <person name="Hicks K.A."/>
            <person name="Hugh J."/>
            <person name="Lohr M."/>
            <person name="Mayer K."/>
            <person name="Melkozernov A."/>
            <person name="Murata T."/>
            <person name="Nelson D."/>
            <person name="Pils B."/>
            <person name="Prigge M."/>
            <person name="Reiss B."/>
            <person name="Renner T."/>
            <person name="Rombauts S."/>
            <person name="Rushton P."/>
            <person name="Sanderfoot A."/>
            <person name="Schween G."/>
            <person name="Shiu S.-H."/>
            <person name="Stueber K."/>
            <person name="Theodoulou F.L."/>
            <person name="Tu H."/>
            <person name="Van de Peer Y."/>
            <person name="Verrier P.J."/>
            <person name="Waters E."/>
            <person name="Wood A."/>
            <person name="Yang L."/>
            <person name="Cove D."/>
            <person name="Cuming A."/>
            <person name="Hasebe M."/>
            <person name="Lucas S."/>
            <person name="Mishler D.B."/>
            <person name="Reski R."/>
            <person name="Grigoriev I."/>
            <person name="Quatrano R.S."/>
            <person name="Boore J.L."/>
        </authorList>
    </citation>
    <scope>NUCLEOTIDE SEQUENCE [LARGE SCALE GENOMIC DNA]</scope>
    <source>
        <strain evidence="6 7">cv. Gransden 2004</strain>
    </source>
</reference>
<dbReference type="PaxDb" id="3218-PP1S309_69V6.7"/>
<proteinExistence type="inferred from homology"/>
<dbReference type="EnsemblPlants" id="Pp3c6_200V3.3">
    <property type="protein sequence ID" value="Pp3c6_200V3.3"/>
    <property type="gene ID" value="Pp3c6_200"/>
</dbReference>
<evidence type="ECO:0000256" key="2">
    <source>
        <dbReference type="ARBA" id="ARBA00022737"/>
    </source>
</evidence>
<dbReference type="Pfam" id="PF04927">
    <property type="entry name" value="SMP"/>
    <property type="match status" value="3"/>
</dbReference>
<dbReference type="Gramene" id="Pp3c6_200V3.5">
    <property type="protein sequence ID" value="Pp3c6_200V3.5"/>
    <property type="gene ID" value="Pp3c6_200"/>
</dbReference>
<dbReference type="KEGG" id="ppp:112283619"/>
<dbReference type="EMBL" id="ABEU02000006">
    <property type="protein sequence ID" value="PNR51937.1"/>
    <property type="molecule type" value="Genomic_DNA"/>
</dbReference>
<feature type="domain" description="SMP" evidence="4">
    <location>
        <begin position="22"/>
        <end position="76"/>
    </location>
</feature>
<dbReference type="Proteomes" id="UP000006727">
    <property type="component" value="Chromosome 6"/>
</dbReference>
<keyword evidence="2" id="KW-0677">Repeat</keyword>
<dbReference type="PANTHER" id="PTHR31174:SF7">
    <property type="entry name" value="LATE EMBRYOGENESIS ABUNDANT PROTEIN 31-RELATED"/>
    <property type="match status" value="1"/>
</dbReference>
<feature type="domain" description="SMP" evidence="4">
    <location>
        <begin position="134"/>
        <end position="190"/>
    </location>
</feature>
<dbReference type="EnsemblPlants" id="Pp3c6_200V3.5">
    <property type="protein sequence ID" value="Pp3c6_200V3.5"/>
    <property type="gene ID" value="Pp3c6_200"/>
</dbReference>
<evidence type="ECO:0000256" key="1">
    <source>
        <dbReference type="ARBA" id="ARBA00010733"/>
    </source>
</evidence>
<keyword evidence="7" id="KW-1185">Reference proteome</keyword>
<dbReference type="FunCoup" id="A0A2K1KDS9">
    <property type="interactions" value="102"/>
</dbReference>
<sequence>MATEREQMSKMNEDASLLQKPITYGNIFGAVGKLGSDSVLPEDAALMQSAEARTFGQTQKDGAASVMQAAAELNVKAGFVEKDAHSQVAEKGVMAQEILVPGAEIDVEYIAGQPVIANVKPTPVDPFLVAQDAVTIGDALEAAAVGSGQRPVEDSDARAIQSAVARATGAPPTAGSLAAAAMSAAELNPRVPNADKTTLADILMDATIDLEADKTVTQEDAAKVLDAEMRGSPTGEPLPGGVAAAMQAAADINERAGLIEPASGDHPRAFPFEDTPVLPQEQDAFTPEIENTPKPASGEEKAPSSPTLASREKVHAKED</sequence>
<protein>
    <recommendedName>
        <fullName evidence="4">SMP domain-containing protein</fullName>
    </recommendedName>
</protein>
<evidence type="ECO:0000256" key="3">
    <source>
        <dbReference type="SAM" id="MobiDB-lite"/>
    </source>
</evidence>
<evidence type="ECO:0000259" key="4">
    <source>
        <dbReference type="Pfam" id="PF04927"/>
    </source>
</evidence>
<organism evidence="5">
    <name type="scientific">Physcomitrium patens</name>
    <name type="common">Spreading-leaved earth moss</name>
    <name type="synonym">Physcomitrella patens</name>
    <dbReference type="NCBI Taxonomy" id="3218"/>
    <lineage>
        <taxon>Eukaryota</taxon>
        <taxon>Viridiplantae</taxon>
        <taxon>Streptophyta</taxon>
        <taxon>Embryophyta</taxon>
        <taxon>Bryophyta</taxon>
        <taxon>Bryophytina</taxon>
        <taxon>Bryopsida</taxon>
        <taxon>Funariidae</taxon>
        <taxon>Funariales</taxon>
        <taxon>Funariaceae</taxon>
        <taxon>Physcomitrium</taxon>
    </lineage>
</organism>
<comment type="similarity">
    <text evidence="1">Belongs to the LEA type SMP family.</text>
</comment>
<name>A0A2K1KDS9_PHYPA</name>
<accession>A0A2K1KDS9</accession>